<organism evidence="2 3">
    <name type="scientific">Planococcus antarcticus DSM 14505</name>
    <dbReference type="NCBI Taxonomy" id="1185653"/>
    <lineage>
        <taxon>Bacteria</taxon>
        <taxon>Bacillati</taxon>
        <taxon>Bacillota</taxon>
        <taxon>Bacilli</taxon>
        <taxon>Bacillales</taxon>
        <taxon>Caryophanaceae</taxon>
        <taxon>Planococcus</taxon>
    </lineage>
</organism>
<feature type="region of interest" description="Disordered" evidence="1">
    <location>
        <begin position="1"/>
        <end position="20"/>
    </location>
</feature>
<sequence length="108" mass="12324">MSFLSGCNDFNADSSKSERDQQVLDNVWAFVEGTEMPKDEEWKKAWLNGEIEETEVTENITSYVDTAKKYHGQTVLLITPTFEAELVAYPRILVDPETREVIGYMPGE</sequence>
<reference evidence="2 3" key="1">
    <citation type="journal article" date="2012" name="J. Bacteriol.">
        <title>Genome Sequence of the Antarctic Psychrophile Bacterium Planococcus antarcticus DSM 14505.</title>
        <authorList>
            <person name="Margolles A."/>
            <person name="Gueimonde M."/>
            <person name="Sanchez B."/>
        </authorList>
    </citation>
    <scope>NUCLEOTIDE SEQUENCE [LARGE SCALE GENOMIC DNA]</scope>
    <source>
        <strain evidence="2 3">DSM 14505</strain>
    </source>
</reference>
<accession>A0AA87IJP1</accession>
<evidence type="ECO:0000256" key="1">
    <source>
        <dbReference type="SAM" id="MobiDB-lite"/>
    </source>
</evidence>
<proteinExistence type="predicted"/>
<gene>
    <name evidence="2" type="ORF">A1A1_13682</name>
</gene>
<comment type="caution">
    <text evidence="2">The sequence shown here is derived from an EMBL/GenBank/DDBJ whole genome shotgun (WGS) entry which is preliminary data.</text>
</comment>
<dbReference type="RefSeq" id="WP_006830698.1">
    <property type="nucleotide sequence ID" value="NZ_AJYB01000045.1"/>
</dbReference>
<dbReference type="AlphaFoldDB" id="A0AA87IJP1"/>
<evidence type="ECO:0000313" key="2">
    <source>
        <dbReference type="EMBL" id="EIM05931.1"/>
    </source>
</evidence>
<protein>
    <submittedName>
        <fullName evidence="2">Uncharacterized protein</fullName>
    </submittedName>
</protein>
<dbReference type="Proteomes" id="UP000004725">
    <property type="component" value="Unassembled WGS sequence"/>
</dbReference>
<evidence type="ECO:0000313" key="3">
    <source>
        <dbReference type="Proteomes" id="UP000004725"/>
    </source>
</evidence>
<dbReference type="EMBL" id="AJYB01000045">
    <property type="protein sequence ID" value="EIM05931.1"/>
    <property type="molecule type" value="Genomic_DNA"/>
</dbReference>
<name>A0AA87IJP1_9BACL</name>